<dbReference type="EMBL" id="OA885566">
    <property type="protein sequence ID" value="CAD7282144.1"/>
    <property type="molecule type" value="Genomic_DNA"/>
</dbReference>
<feature type="domain" description="CTCK" evidence="10">
    <location>
        <begin position="98"/>
        <end position="185"/>
    </location>
</feature>
<dbReference type="AlphaFoldDB" id="A0A7R9BWV5"/>
<dbReference type="GO" id="GO:0036122">
    <property type="term" value="F:BMP binding"/>
    <property type="evidence" value="ECO:0007669"/>
    <property type="project" value="TreeGrafter"/>
</dbReference>
<dbReference type="InterPro" id="IPR006207">
    <property type="entry name" value="Cys_knot_C"/>
</dbReference>
<dbReference type="PANTHER" id="PTHR15283:SF7">
    <property type="entry name" value="BURSICON"/>
    <property type="match status" value="1"/>
</dbReference>
<evidence type="ECO:0000256" key="3">
    <source>
        <dbReference type="ARBA" id="ARBA00018035"/>
    </source>
</evidence>
<keyword evidence="4" id="KW-0964">Secreted</keyword>
<dbReference type="GO" id="GO:0005179">
    <property type="term" value="F:hormone activity"/>
    <property type="evidence" value="ECO:0007669"/>
    <property type="project" value="UniProtKB-KW"/>
</dbReference>
<keyword evidence="12" id="KW-1185">Reference proteome</keyword>
<dbReference type="Gene3D" id="2.10.90.10">
    <property type="entry name" value="Cystine-knot cytokines"/>
    <property type="match status" value="1"/>
</dbReference>
<dbReference type="InterPro" id="IPR004133">
    <property type="entry name" value="DAN_dom"/>
</dbReference>
<evidence type="ECO:0000256" key="5">
    <source>
        <dbReference type="ARBA" id="ARBA00022702"/>
    </source>
</evidence>
<evidence type="ECO:0000256" key="9">
    <source>
        <dbReference type="PROSITE-ProRule" id="PRU00039"/>
    </source>
</evidence>
<keyword evidence="6" id="KW-0732">Signal</keyword>
<dbReference type="GO" id="GO:0038098">
    <property type="term" value="P:sequestering of BMP from receptor via BMP binding"/>
    <property type="evidence" value="ECO:0007669"/>
    <property type="project" value="TreeGrafter"/>
</dbReference>
<organism evidence="11">
    <name type="scientific">Notodromas monacha</name>
    <dbReference type="NCBI Taxonomy" id="399045"/>
    <lineage>
        <taxon>Eukaryota</taxon>
        <taxon>Metazoa</taxon>
        <taxon>Ecdysozoa</taxon>
        <taxon>Arthropoda</taxon>
        <taxon>Crustacea</taxon>
        <taxon>Oligostraca</taxon>
        <taxon>Ostracoda</taxon>
        <taxon>Podocopa</taxon>
        <taxon>Podocopida</taxon>
        <taxon>Cypridocopina</taxon>
        <taxon>Cypridoidea</taxon>
        <taxon>Cyprididae</taxon>
        <taxon>Notodromas</taxon>
    </lineage>
</organism>
<comment type="subunit">
    <text evidence="2">Heterodimer of burs and pburs.</text>
</comment>
<dbReference type="InterPro" id="IPR029034">
    <property type="entry name" value="Cystine-knot_cytokine"/>
</dbReference>
<dbReference type="GO" id="GO:0005615">
    <property type="term" value="C:extracellular space"/>
    <property type="evidence" value="ECO:0007669"/>
    <property type="project" value="TreeGrafter"/>
</dbReference>
<keyword evidence="7 9" id="KW-1015">Disulfide bond</keyword>
<evidence type="ECO:0000256" key="4">
    <source>
        <dbReference type="ARBA" id="ARBA00022525"/>
    </source>
</evidence>
<proteinExistence type="predicted"/>
<name>A0A7R9BWV5_9CRUS</name>
<evidence type="ECO:0000256" key="1">
    <source>
        <dbReference type="ARBA" id="ARBA00004613"/>
    </source>
</evidence>
<dbReference type="PANTHER" id="PTHR15283">
    <property type="entry name" value="GREMLIN 1"/>
    <property type="match status" value="1"/>
</dbReference>
<dbReference type="Proteomes" id="UP000678499">
    <property type="component" value="Unassembled WGS sequence"/>
</dbReference>
<comment type="subcellular location">
    <subcellularLocation>
        <location evidence="1">Secreted</location>
    </subcellularLocation>
</comment>
<evidence type="ECO:0000256" key="2">
    <source>
        <dbReference type="ARBA" id="ARBA00011633"/>
    </source>
</evidence>
<dbReference type="PROSITE" id="PS01225">
    <property type="entry name" value="CTCK_2"/>
    <property type="match status" value="1"/>
</dbReference>
<evidence type="ECO:0000313" key="11">
    <source>
        <dbReference type="EMBL" id="CAD7282144.1"/>
    </source>
</evidence>
<dbReference type="Pfam" id="PF03045">
    <property type="entry name" value="DAN"/>
    <property type="match status" value="1"/>
</dbReference>
<accession>A0A7R9BWV5</accession>
<dbReference type="EMBL" id="CAJPEX010003529">
    <property type="protein sequence ID" value="CAG0922296.1"/>
    <property type="molecule type" value="Genomic_DNA"/>
</dbReference>
<evidence type="ECO:0000256" key="6">
    <source>
        <dbReference type="ARBA" id="ARBA00022729"/>
    </source>
</evidence>
<sequence length="213" mass="23582">MGIRLLKHLGVPCFDPGSPKSPEPGAVDRVCFVDLRKSGRGEIRRKRKDPWWSKKPVFNQNRSGQRLNMRRAGIRNAWMAFCLIAAAVVANGDLTKECERVRIIHVVDLPGCLKKPVPSVICQGHCSSFVQVSGKQPWKIERSCRCCQEDGNLESKVPLICPHHAIKVQHVKAKAAKSCMCRTCTEVEGKVVAGEMSLAPTDDSTFFSALTSK</sequence>
<evidence type="ECO:0000313" key="12">
    <source>
        <dbReference type="Proteomes" id="UP000678499"/>
    </source>
</evidence>
<evidence type="ECO:0000256" key="8">
    <source>
        <dbReference type="ARBA" id="ARBA00029634"/>
    </source>
</evidence>
<keyword evidence="5" id="KW-0372">Hormone</keyword>
<dbReference type="GO" id="GO:0009887">
    <property type="term" value="P:animal organ morphogenesis"/>
    <property type="evidence" value="ECO:0007669"/>
    <property type="project" value="TreeGrafter"/>
</dbReference>
<gene>
    <name evidence="11" type="ORF">NMOB1V02_LOCUS9775</name>
</gene>
<protein>
    <recommendedName>
        <fullName evidence="3">Bursicon</fullName>
    </recommendedName>
    <alternativeName>
        <fullName evidence="8">Bursicon subunit alpha</fullName>
    </alternativeName>
</protein>
<dbReference type="OrthoDB" id="6493004at2759"/>
<evidence type="ECO:0000256" key="7">
    <source>
        <dbReference type="ARBA" id="ARBA00023157"/>
    </source>
</evidence>
<evidence type="ECO:0000259" key="10">
    <source>
        <dbReference type="PROSITE" id="PS01225"/>
    </source>
</evidence>
<feature type="disulfide bond" evidence="9">
    <location>
        <begin position="112"/>
        <end position="161"/>
    </location>
</feature>
<reference evidence="11" key="1">
    <citation type="submission" date="2020-11" db="EMBL/GenBank/DDBJ databases">
        <authorList>
            <person name="Tran Van P."/>
        </authorList>
    </citation>
    <scope>NUCLEOTIDE SEQUENCE</scope>
</reference>
<comment type="caution">
    <text evidence="9">Lacks conserved residue(s) required for the propagation of feature annotation.</text>
</comment>